<dbReference type="InterPro" id="IPR013883">
    <property type="entry name" value="TF_Iwr1_dom"/>
</dbReference>
<feature type="compositionally biased region" description="Low complexity" evidence="10">
    <location>
        <begin position="194"/>
        <end position="204"/>
    </location>
</feature>
<gene>
    <name evidence="12" type="ORF">RHTO0S_12e02080g</name>
</gene>
<evidence type="ECO:0000256" key="7">
    <source>
        <dbReference type="ARBA" id="ARBA00022490"/>
    </source>
</evidence>
<dbReference type="Pfam" id="PF08574">
    <property type="entry name" value="Iwr1"/>
    <property type="match status" value="1"/>
</dbReference>
<feature type="compositionally biased region" description="Acidic residues" evidence="10">
    <location>
        <begin position="408"/>
        <end position="425"/>
    </location>
</feature>
<name>A0A061B8K4_RHOTO</name>
<feature type="compositionally biased region" description="Basic and acidic residues" evidence="10">
    <location>
        <begin position="312"/>
        <end position="322"/>
    </location>
</feature>
<feature type="region of interest" description="Disordered" evidence="10">
    <location>
        <begin position="194"/>
        <end position="287"/>
    </location>
</feature>
<accession>A0A061B8K4</accession>
<dbReference type="InterPro" id="IPR040218">
    <property type="entry name" value="SLC7A6OS"/>
</dbReference>
<feature type="compositionally biased region" description="Polar residues" evidence="10">
    <location>
        <begin position="323"/>
        <end position="340"/>
    </location>
</feature>
<evidence type="ECO:0000256" key="9">
    <source>
        <dbReference type="ARBA" id="ARBA00023242"/>
    </source>
</evidence>
<feature type="domain" description="Transcription factor Iwr1" evidence="11">
    <location>
        <begin position="343"/>
        <end position="436"/>
    </location>
</feature>
<evidence type="ECO:0000256" key="8">
    <source>
        <dbReference type="ARBA" id="ARBA00022927"/>
    </source>
</evidence>
<feature type="compositionally biased region" description="Basic and acidic residues" evidence="10">
    <location>
        <begin position="33"/>
        <end position="49"/>
    </location>
</feature>
<dbReference type="GO" id="GO:0005634">
    <property type="term" value="C:nucleus"/>
    <property type="evidence" value="ECO:0007669"/>
    <property type="project" value="UniProtKB-SubCell"/>
</dbReference>
<dbReference type="OrthoDB" id="6255506at2759"/>
<keyword evidence="6" id="KW-0813">Transport</keyword>
<feature type="region of interest" description="Disordered" evidence="10">
    <location>
        <begin position="91"/>
        <end position="173"/>
    </location>
</feature>
<feature type="region of interest" description="Disordered" evidence="10">
    <location>
        <begin position="312"/>
        <end position="344"/>
    </location>
</feature>
<dbReference type="GO" id="GO:0005737">
    <property type="term" value="C:cytoplasm"/>
    <property type="evidence" value="ECO:0007669"/>
    <property type="project" value="UniProtKB-SubCell"/>
</dbReference>
<sequence>MSHEEGRQTHIAILRIKRKRTHQLQPLDALVFDHAEPSAKRRRSDRANKEAAQGSGTAPRGIFRFAETVSIDSFSTPSKTRSLRDRIQSFLTHPPPALSRHASSSSLRSAAIRTGPSTPQSPHTASTPGSPNLQPTPTRRKLPSALRALREASSSVPSDAPPAIAQNAESRVSQVHAQARLQRYRIIEKRRAGFDAGSDAAAAAEQKRLQQERRQEDDEIRRGLRPPRVLTTRDVRQKSGDEDAGTYSGSPDAAGLRIYDAIEEGEERTSSTRLPGYGSKGEPKVEDDRMAMDQFGDMLKEYLTLQESITPSDDHAHYKHSDPTSLQPASSLLESSQTGDSDNDFVYDVYYRDTSTAMAASATSVLHTGEGGWDVSSLSGLRRIGQLAGMQDLSDDEEGSLLVHENDVDPSSEEEDLADQDSNEENDYRNDYPSDEDPASDNFESPAASIPLGWREKRNGTDWDSGGEDTDDSDEEAEWSD</sequence>
<evidence type="ECO:0000256" key="5">
    <source>
        <dbReference type="ARBA" id="ARBA00017036"/>
    </source>
</evidence>
<feature type="compositionally biased region" description="Low complexity" evidence="10">
    <location>
        <begin position="144"/>
        <end position="165"/>
    </location>
</feature>
<evidence type="ECO:0000259" key="11">
    <source>
        <dbReference type="Pfam" id="PF08574"/>
    </source>
</evidence>
<feature type="region of interest" description="Disordered" evidence="10">
    <location>
        <begin position="389"/>
        <end position="481"/>
    </location>
</feature>
<keyword evidence="8" id="KW-0653">Protein transport</keyword>
<evidence type="ECO:0000256" key="2">
    <source>
        <dbReference type="ARBA" id="ARBA00004123"/>
    </source>
</evidence>
<dbReference type="PANTHER" id="PTHR31196:SF2">
    <property type="entry name" value="RNA POLYMERASE II NUCLEAR LOCALIZATION PROTEIN SLC7A6OS-RELATED"/>
    <property type="match status" value="1"/>
</dbReference>
<dbReference type="EMBL" id="LK052947">
    <property type="protein sequence ID" value="CDR46252.1"/>
    <property type="molecule type" value="Genomic_DNA"/>
</dbReference>
<feature type="compositionally biased region" description="Polar residues" evidence="10">
    <location>
        <begin position="115"/>
        <end position="137"/>
    </location>
</feature>
<feature type="region of interest" description="Disordered" evidence="10">
    <location>
        <begin position="33"/>
        <end position="59"/>
    </location>
</feature>
<dbReference type="AlphaFoldDB" id="A0A061B8K4"/>
<dbReference type="GO" id="GO:0032502">
    <property type="term" value="P:developmental process"/>
    <property type="evidence" value="ECO:0007669"/>
    <property type="project" value="TreeGrafter"/>
</dbReference>
<evidence type="ECO:0000256" key="1">
    <source>
        <dbReference type="ARBA" id="ARBA00003202"/>
    </source>
</evidence>
<reference evidence="12" key="1">
    <citation type="journal article" date="2014" name="Genome Announc.">
        <title>Draft genome sequence of Rhodosporidium toruloides CECT1137, an oleaginous yeast of biotechnological interest.</title>
        <authorList>
            <person name="Morin N."/>
            <person name="Calcas X."/>
            <person name="Devillers H."/>
            <person name="Durrens P."/>
            <person name="Sherman D.J."/>
            <person name="Nicaud J.-M."/>
            <person name="Neuveglise C."/>
        </authorList>
    </citation>
    <scope>NUCLEOTIDE SEQUENCE</scope>
    <source>
        <strain evidence="12">CECT1137</strain>
    </source>
</reference>
<proteinExistence type="inferred from homology"/>
<feature type="compositionally biased region" description="Acidic residues" evidence="10">
    <location>
        <begin position="465"/>
        <end position="481"/>
    </location>
</feature>
<comment type="subcellular location">
    <subcellularLocation>
        <location evidence="3">Cytoplasm</location>
    </subcellularLocation>
    <subcellularLocation>
        <location evidence="2">Nucleus</location>
    </subcellularLocation>
</comment>
<feature type="compositionally biased region" description="Basic and acidic residues" evidence="10">
    <location>
        <begin position="231"/>
        <end position="241"/>
    </location>
</feature>
<keyword evidence="7" id="KW-0963">Cytoplasm</keyword>
<dbReference type="GO" id="GO:0015031">
    <property type="term" value="P:protein transport"/>
    <property type="evidence" value="ECO:0007669"/>
    <property type="project" value="UniProtKB-KW"/>
</dbReference>
<keyword evidence="9" id="KW-0539">Nucleus</keyword>
<feature type="compositionally biased region" description="Low complexity" evidence="10">
    <location>
        <begin position="98"/>
        <end position="111"/>
    </location>
</feature>
<comment type="function">
    <text evidence="1">Directs RNA polymerase II nuclear import.</text>
</comment>
<organism evidence="12">
    <name type="scientific">Rhodotorula toruloides</name>
    <name type="common">Yeast</name>
    <name type="synonym">Rhodosporidium toruloides</name>
    <dbReference type="NCBI Taxonomy" id="5286"/>
    <lineage>
        <taxon>Eukaryota</taxon>
        <taxon>Fungi</taxon>
        <taxon>Dikarya</taxon>
        <taxon>Basidiomycota</taxon>
        <taxon>Pucciniomycotina</taxon>
        <taxon>Microbotryomycetes</taxon>
        <taxon>Sporidiobolales</taxon>
        <taxon>Sporidiobolaceae</taxon>
        <taxon>Rhodotorula</taxon>
    </lineage>
</organism>
<dbReference type="PANTHER" id="PTHR31196">
    <property type="entry name" value="RNA POLYMERASE II NUCLEAR LOCALIZATION PROTEIN SLC7A6OS-RELATED"/>
    <property type="match status" value="1"/>
</dbReference>
<evidence type="ECO:0000256" key="6">
    <source>
        <dbReference type="ARBA" id="ARBA00022448"/>
    </source>
</evidence>
<evidence type="ECO:0000256" key="3">
    <source>
        <dbReference type="ARBA" id="ARBA00004496"/>
    </source>
</evidence>
<feature type="compositionally biased region" description="Basic and acidic residues" evidence="10">
    <location>
        <begin position="205"/>
        <end position="222"/>
    </location>
</feature>
<evidence type="ECO:0000256" key="4">
    <source>
        <dbReference type="ARBA" id="ARBA00010218"/>
    </source>
</evidence>
<comment type="similarity">
    <text evidence="4">Belongs to the IWR1/SLC7A6OS family.</text>
</comment>
<protein>
    <recommendedName>
        <fullName evidence="5">Probable RNA polymerase II nuclear localization protein SLC7A6OS</fullName>
    </recommendedName>
</protein>
<evidence type="ECO:0000313" key="12">
    <source>
        <dbReference type="EMBL" id="CDR46252.1"/>
    </source>
</evidence>
<evidence type="ECO:0000256" key="10">
    <source>
        <dbReference type="SAM" id="MobiDB-lite"/>
    </source>
</evidence>